<dbReference type="Gene3D" id="3.40.50.720">
    <property type="entry name" value="NAD(P)-binding Rossmann-like Domain"/>
    <property type="match status" value="1"/>
</dbReference>
<gene>
    <name evidence="5" type="ORF">MNBD_GAMMA11-1281</name>
</gene>
<organism evidence="5">
    <name type="scientific">hydrothermal vent metagenome</name>
    <dbReference type="NCBI Taxonomy" id="652676"/>
    <lineage>
        <taxon>unclassified sequences</taxon>
        <taxon>metagenomes</taxon>
        <taxon>ecological metagenomes</taxon>
    </lineage>
</organism>
<proteinExistence type="inferred from homology"/>
<protein>
    <recommendedName>
        <fullName evidence="4">Ketoreductase domain-containing protein</fullName>
    </recommendedName>
</protein>
<dbReference type="AlphaFoldDB" id="A0A3B0WPD5"/>
<evidence type="ECO:0000256" key="1">
    <source>
        <dbReference type="ARBA" id="ARBA00006484"/>
    </source>
</evidence>
<dbReference type="PANTHER" id="PTHR43391:SF14">
    <property type="entry name" value="DEHYDROGENASE_REDUCTASE SDR FAMILY PROTEIN 7-LIKE"/>
    <property type="match status" value="1"/>
</dbReference>
<dbReference type="InterPro" id="IPR036291">
    <property type="entry name" value="NAD(P)-bd_dom_sf"/>
</dbReference>
<dbReference type="PROSITE" id="PS00061">
    <property type="entry name" value="ADH_SHORT"/>
    <property type="match status" value="1"/>
</dbReference>
<dbReference type="Pfam" id="PF00106">
    <property type="entry name" value="adh_short"/>
    <property type="match status" value="1"/>
</dbReference>
<evidence type="ECO:0000313" key="5">
    <source>
        <dbReference type="EMBL" id="VAW57868.1"/>
    </source>
</evidence>
<keyword evidence="3" id="KW-0560">Oxidoreductase</keyword>
<name>A0A3B0WPD5_9ZZZZ</name>
<comment type="similarity">
    <text evidence="1">Belongs to the short-chain dehydrogenases/reductases (SDR) family.</text>
</comment>
<evidence type="ECO:0000256" key="3">
    <source>
        <dbReference type="ARBA" id="ARBA00023002"/>
    </source>
</evidence>
<dbReference type="PANTHER" id="PTHR43391">
    <property type="entry name" value="RETINOL DEHYDROGENASE-RELATED"/>
    <property type="match status" value="1"/>
</dbReference>
<evidence type="ECO:0000259" key="4">
    <source>
        <dbReference type="SMART" id="SM00822"/>
    </source>
</evidence>
<dbReference type="GO" id="GO:0016491">
    <property type="term" value="F:oxidoreductase activity"/>
    <property type="evidence" value="ECO:0007669"/>
    <property type="project" value="UniProtKB-KW"/>
</dbReference>
<dbReference type="SMART" id="SM00822">
    <property type="entry name" value="PKS_KR"/>
    <property type="match status" value="1"/>
</dbReference>
<dbReference type="InterPro" id="IPR020904">
    <property type="entry name" value="Sc_DH/Rdtase_CS"/>
</dbReference>
<dbReference type="EMBL" id="UOFG01000003">
    <property type="protein sequence ID" value="VAW57868.1"/>
    <property type="molecule type" value="Genomic_DNA"/>
</dbReference>
<keyword evidence="2" id="KW-0521">NADP</keyword>
<feature type="domain" description="Ketoreductase" evidence="4">
    <location>
        <begin position="9"/>
        <end position="186"/>
    </location>
</feature>
<accession>A0A3B0WPD5</accession>
<reference evidence="5" key="1">
    <citation type="submission" date="2018-06" db="EMBL/GenBank/DDBJ databases">
        <authorList>
            <person name="Zhirakovskaya E."/>
        </authorList>
    </citation>
    <scope>NUCLEOTIDE SEQUENCE</scope>
</reference>
<evidence type="ECO:0000256" key="2">
    <source>
        <dbReference type="ARBA" id="ARBA00022857"/>
    </source>
</evidence>
<dbReference type="PRINTS" id="PR00081">
    <property type="entry name" value="GDHRDH"/>
</dbReference>
<sequence>MNTFTVKDKTALVTGSNRGIGLAYVETLIKQGARKVYACARDASTLESLNALNPDIVEAVLFDITHAEHIQALKEKVTSLDLLINNAGVIHGGFFCDDNDTDIIRQEMETNYYGPLNLIRALLAPLKQSKGCIINVSSIAGISSFLGLGPYSATKAALHSLTQGFRMELSADGVLVAGVYPGPINTRMAADYDMEKAPPGQVAERTFEAIAKGETDIFPDAFSEQMYGLFLNHPRELEKTFAEMH</sequence>
<dbReference type="SUPFAM" id="SSF51735">
    <property type="entry name" value="NAD(P)-binding Rossmann-fold domains"/>
    <property type="match status" value="1"/>
</dbReference>
<dbReference type="InterPro" id="IPR002347">
    <property type="entry name" value="SDR_fam"/>
</dbReference>
<dbReference type="InterPro" id="IPR057326">
    <property type="entry name" value="KR_dom"/>
</dbReference>
<dbReference type="PRINTS" id="PR00080">
    <property type="entry name" value="SDRFAMILY"/>
</dbReference>